<dbReference type="EMBL" id="LK052937">
    <property type="protein sequence ID" value="CDR37022.1"/>
    <property type="molecule type" value="Genomic_DNA"/>
</dbReference>
<evidence type="ECO:0000313" key="2">
    <source>
        <dbReference type="EMBL" id="CDR37022.1"/>
    </source>
</evidence>
<dbReference type="AlphaFoldDB" id="A0A061AHK6"/>
<reference evidence="2" key="1">
    <citation type="journal article" date="2014" name="Genome Announc.">
        <title>Draft genome sequence of Rhodosporidium toruloides CECT1137, an oleaginous yeast of biotechnological interest.</title>
        <authorList>
            <person name="Morin N."/>
            <person name="Calcas X."/>
            <person name="Devillers H."/>
            <person name="Durrens P."/>
            <person name="Sherman D.J."/>
            <person name="Nicaud J.-M."/>
            <person name="Neuveglise C."/>
        </authorList>
    </citation>
    <scope>NUCLEOTIDE SEQUENCE</scope>
    <source>
        <strain evidence="2">CECT1137</strain>
    </source>
</reference>
<proteinExistence type="predicted"/>
<feature type="signal peptide" evidence="1">
    <location>
        <begin position="1"/>
        <end position="25"/>
    </location>
</feature>
<organism evidence="2">
    <name type="scientific">Rhodotorula toruloides</name>
    <name type="common">Yeast</name>
    <name type="synonym">Rhodosporidium toruloides</name>
    <dbReference type="NCBI Taxonomy" id="5286"/>
    <lineage>
        <taxon>Eukaryota</taxon>
        <taxon>Fungi</taxon>
        <taxon>Dikarya</taxon>
        <taxon>Basidiomycota</taxon>
        <taxon>Pucciniomycotina</taxon>
        <taxon>Microbotryomycetes</taxon>
        <taxon>Sporidiobolales</taxon>
        <taxon>Sporidiobolaceae</taxon>
        <taxon>Rhodotorula</taxon>
    </lineage>
</organism>
<keyword evidence="1" id="KW-0732">Signal</keyword>
<evidence type="ECO:0000256" key="1">
    <source>
        <dbReference type="SAM" id="SignalP"/>
    </source>
</evidence>
<protein>
    <submittedName>
        <fullName evidence="2">RHTO0S02e09846g1_1</fullName>
    </submittedName>
</protein>
<feature type="chain" id="PRO_5001593914" evidence="1">
    <location>
        <begin position="26"/>
        <end position="289"/>
    </location>
</feature>
<dbReference type="OrthoDB" id="2530475at2759"/>
<accession>A0A061AHK6</accession>
<gene>
    <name evidence="2" type="ORF">RHTO0S_02e09846g</name>
</gene>
<sequence length="289" mass="32739">MCRATTHIFFGLPIRTWSLVPAADAWPELVKTLPFFDLITLRILNGTFQATKRGGGSSVVERVPIEVWDVVKHKLVDVELQEANDRIMRDLEVNDWSCWGSGLRKPGKSLAGSALPPFWTDICSEADPCDMCSEPLFYWLMDLRDDEHSKLRALLRHFSMFLVSARPLTCDDSDAVDLYSAMHIALLPSDGNLTPICVDCGGDMDPDQQTVQELDPASMLTIARDGRRRFSRLIRLLHLEPLSIKTLPDTERLAGEGDDYIPRKRVFTDVAINEIQPKWTVHSICKMLW</sequence>
<name>A0A061AHK6_RHOTO</name>